<comment type="similarity">
    <text evidence="10">Belongs to the class-I aminoacyl-tRNA synthetase family.</text>
</comment>
<dbReference type="SUPFAM" id="SSF47323">
    <property type="entry name" value="Anticodon-binding domain of a subclass of class I aminoacyl-tRNA synthetases"/>
    <property type="match status" value="1"/>
</dbReference>
<dbReference type="InterPro" id="IPR033911">
    <property type="entry name" value="MetRS_core"/>
</dbReference>
<evidence type="ECO:0000259" key="11">
    <source>
        <dbReference type="Pfam" id="PF08264"/>
    </source>
</evidence>
<dbReference type="InterPro" id="IPR013155">
    <property type="entry name" value="M/V/L/I-tRNA-synth_anticd-bd"/>
</dbReference>
<dbReference type="Pfam" id="PF09334">
    <property type="entry name" value="tRNA-synt_1g"/>
    <property type="match status" value="1"/>
</dbReference>
<evidence type="ECO:0000313" key="13">
    <source>
        <dbReference type="EMBL" id="OGH70148.1"/>
    </source>
</evidence>
<evidence type="ECO:0000259" key="12">
    <source>
        <dbReference type="Pfam" id="PF09334"/>
    </source>
</evidence>
<gene>
    <name evidence="13" type="ORF">A3C90_00690</name>
</gene>
<dbReference type="FunFam" id="2.170.220.10:FF:000003">
    <property type="entry name" value="Methionine--tRNA ligase"/>
    <property type="match status" value="1"/>
</dbReference>
<dbReference type="STRING" id="1798683.A3C90_00690"/>
<evidence type="ECO:0000313" key="14">
    <source>
        <dbReference type="Proteomes" id="UP000177457"/>
    </source>
</evidence>
<name>A0A1F6MF41_9BACT</name>
<evidence type="ECO:0000256" key="3">
    <source>
        <dbReference type="ARBA" id="ARBA00018753"/>
    </source>
</evidence>
<dbReference type="SUPFAM" id="SSF52374">
    <property type="entry name" value="Nucleotidylyl transferase"/>
    <property type="match status" value="1"/>
</dbReference>
<dbReference type="InterPro" id="IPR015413">
    <property type="entry name" value="Methionyl/Leucyl_tRNA_Synth"/>
</dbReference>
<evidence type="ECO:0000256" key="5">
    <source>
        <dbReference type="ARBA" id="ARBA00022741"/>
    </source>
</evidence>
<comment type="caution">
    <text evidence="13">The sequence shown here is derived from an EMBL/GenBank/DDBJ whole genome shotgun (WGS) entry which is preliminary data.</text>
</comment>
<dbReference type="AlphaFoldDB" id="A0A1F6MF41"/>
<evidence type="ECO:0000256" key="2">
    <source>
        <dbReference type="ARBA" id="ARBA00012838"/>
    </source>
</evidence>
<dbReference type="NCBIfam" id="TIGR00398">
    <property type="entry name" value="metG"/>
    <property type="match status" value="1"/>
</dbReference>
<keyword evidence="4 10" id="KW-0436">Ligase</keyword>
<keyword evidence="6 10" id="KW-0067">ATP-binding</keyword>
<dbReference type="GO" id="GO:0005524">
    <property type="term" value="F:ATP binding"/>
    <property type="evidence" value="ECO:0007669"/>
    <property type="project" value="UniProtKB-KW"/>
</dbReference>
<dbReference type="EC" id="6.1.1.10" evidence="2"/>
<dbReference type="GO" id="GO:0006431">
    <property type="term" value="P:methionyl-tRNA aminoacylation"/>
    <property type="evidence" value="ECO:0007669"/>
    <property type="project" value="InterPro"/>
</dbReference>
<dbReference type="EMBL" id="MFQE01000054">
    <property type="protein sequence ID" value="OGH70148.1"/>
    <property type="molecule type" value="Genomic_DNA"/>
</dbReference>
<dbReference type="InterPro" id="IPR023457">
    <property type="entry name" value="Met-tRNA_synth_2"/>
</dbReference>
<accession>A0A1F6MF41</accession>
<evidence type="ECO:0000256" key="6">
    <source>
        <dbReference type="ARBA" id="ARBA00022840"/>
    </source>
</evidence>
<evidence type="ECO:0000256" key="8">
    <source>
        <dbReference type="ARBA" id="ARBA00023146"/>
    </source>
</evidence>
<dbReference type="Gene3D" id="2.170.220.10">
    <property type="match status" value="1"/>
</dbReference>
<dbReference type="InterPro" id="IPR014729">
    <property type="entry name" value="Rossmann-like_a/b/a_fold"/>
</dbReference>
<evidence type="ECO:0000256" key="7">
    <source>
        <dbReference type="ARBA" id="ARBA00022917"/>
    </source>
</evidence>
<keyword evidence="7 10" id="KW-0648">Protein biosynthesis</keyword>
<protein>
    <recommendedName>
        <fullName evidence="3">Methionine--tRNA ligase</fullName>
        <ecNumber evidence="2">6.1.1.10</ecNumber>
    </recommendedName>
    <alternativeName>
        <fullName evidence="9">Methionyl-tRNA synthetase</fullName>
    </alternativeName>
</protein>
<keyword evidence="8 10" id="KW-0030">Aminoacyl-tRNA synthetase</keyword>
<dbReference type="Pfam" id="PF08264">
    <property type="entry name" value="Anticodon_1"/>
    <property type="match status" value="1"/>
</dbReference>
<dbReference type="InterPro" id="IPR009080">
    <property type="entry name" value="tRNAsynth_Ia_anticodon-bd"/>
</dbReference>
<dbReference type="CDD" id="cd00814">
    <property type="entry name" value="MetRS_core"/>
    <property type="match status" value="1"/>
</dbReference>
<proteinExistence type="inferred from homology"/>
<evidence type="ECO:0000256" key="9">
    <source>
        <dbReference type="ARBA" id="ARBA00030904"/>
    </source>
</evidence>
<dbReference type="Gene3D" id="3.40.50.620">
    <property type="entry name" value="HUPs"/>
    <property type="match status" value="1"/>
</dbReference>
<evidence type="ECO:0000256" key="10">
    <source>
        <dbReference type="RuleBase" id="RU363039"/>
    </source>
</evidence>
<dbReference type="PRINTS" id="PR01041">
    <property type="entry name" value="TRNASYNTHMET"/>
</dbReference>
<dbReference type="GO" id="GO:0004825">
    <property type="term" value="F:methionine-tRNA ligase activity"/>
    <property type="evidence" value="ECO:0007669"/>
    <property type="project" value="UniProtKB-EC"/>
</dbReference>
<feature type="domain" description="Methionyl/Valyl/Leucyl/Isoleucyl-tRNA synthetase anticodon-binding" evidence="11">
    <location>
        <begin position="384"/>
        <end position="467"/>
    </location>
</feature>
<dbReference type="PANTHER" id="PTHR43326">
    <property type="entry name" value="METHIONYL-TRNA SYNTHETASE"/>
    <property type="match status" value="1"/>
</dbReference>
<keyword evidence="5 10" id="KW-0547">Nucleotide-binding</keyword>
<dbReference type="Proteomes" id="UP000177457">
    <property type="component" value="Unassembled WGS sequence"/>
</dbReference>
<dbReference type="PANTHER" id="PTHR43326:SF1">
    <property type="entry name" value="METHIONINE--TRNA LIGASE, MITOCHONDRIAL"/>
    <property type="match status" value="1"/>
</dbReference>
<feature type="domain" description="Methionyl/Leucyl tRNA synthetase" evidence="12">
    <location>
        <begin position="138"/>
        <end position="362"/>
    </location>
</feature>
<comment type="function">
    <text evidence="1">Is required not only for elongation of protein synthesis but also for the initiation of all mRNA translation through initiator tRNA(fMet) aminoacylation.</text>
</comment>
<sequence>MQRKPYYITATIPYVNADPHIGFALEIVQADVLARYHRLLGDEVLFNTGTDEHGLKIYRGALDEGLDPQAYTDKYAARFDALKQALNLSYTHFIRTTDEHHVAAAQEFWSRCDKSGDIYKKNYQVKYCVGCELEKTESELVDGRCPIHPNLDLELIDEENYFFRFSKYQRALMDLYSKRKNFVIPEHRQREIENFVKAGLQDFSISRLKAKMPWGVPVPNDPEHVMYVWFDALVNYISTLGWPEDHKNFEKFWPGIQVAGKDNLRQQSAMWQAMLMSAGLPPSKQIFIHGFITSEGQKMSKSLGNVVDPFAVVEKYGTDAVRYFLLGGLPASEDGDWSNERFEEFYNAQLANGIGNLTARVLTMVEKYSGSKVPAESQDVFGTAKFWKEYDSALAEYNFELAVKLVNELVGRCDEMISMQKPWEQAKAGEDISALLYQLTETLRHIALALLPVIPESAEKILTQLGIDVASLDTFEKEQTWGRLEERTAVKKGEALFPRLKNDQ</sequence>
<organism evidence="13 14">
    <name type="scientific">Candidatus Magasanikbacteria bacterium RIFCSPHIGHO2_02_FULL_51_14</name>
    <dbReference type="NCBI Taxonomy" id="1798683"/>
    <lineage>
        <taxon>Bacteria</taxon>
        <taxon>Candidatus Magasanikiibacteriota</taxon>
    </lineage>
</organism>
<evidence type="ECO:0000256" key="1">
    <source>
        <dbReference type="ARBA" id="ARBA00003314"/>
    </source>
</evidence>
<dbReference type="Gene3D" id="1.10.730.10">
    <property type="entry name" value="Isoleucyl-tRNA Synthetase, Domain 1"/>
    <property type="match status" value="1"/>
</dbReference>
<reference evidence="13 14" key="1">
    <citation type="journal article" date="2016" name="Nat. Commun.">
        <title>Thousands of microbial genomes shed light on interconnected biogeochemical processes in an aquifer system.</title>
        <authorList>
            <person name="Anantharaman K."/>
            <person name="Brown C.T."/>
            <person name="Hug L.A."/>
            <person name="Sharon I."/>
            <person name="Castelle C.J."/>
            <person name="Probst A.J."/>
            <person name="Thomas B.C."/>
            <person name="Singh A."/>
            <person name="Wilkins M.J."/>
            <person name="Karaoz U."/>
            <person name="Brodie E.L."/>
            <person name="Williams K.H."/>
            <person name="Hubbard S.S."/>
            <person name="Banfield J.F."/>
        </authorList>
    </citation>
    <scope>NUCLEOTIDE SEQUENCE [LARGE SCALE GENOMIC DNA]</scope>
</reference>
<dbReference type="InterPro" id="IPR014758">
    <property type="entry name" value="Met-tRNA_synth"/>
</dbReference>
<evidence type="ECO:0000256" key="4">
    <source>
        <dbReference type="ARBA" id="ARBA00022598"/>
    </source>
</evidence>